<evidence type="ECO:0000313" key="7">
    <source>
        <dbReference type="EMBL" id="PHZ84651.1"/>
    </source>
</evidence>
<feature type="domain" description="FAD-binding PCMH-type" evidence="6">
    <location>
        <begin position="39"/>
        <end position="219"/>
    </location>
</feature>
<evidence type="ECO:0000256" key="3">
    <source>
        <dbReference type="ARBA" id="ARBA00022630"/>
    </source>
</evidence>
<dbReference type="InterPro" id="IPR016169">
    <property type="entry name" value="FAD-bd_PCMH_sub2"/>
</dbReference>
<dbReference type="InterPro" id="IPR016171">
    <property type="entry name" value="Vanillyl_alc_oxidase_C-sub2"/>
</dbReference>
<dbReference type="Proteomes" id="UP000229730">
    <property type="component" value="Unassembled WGS sequence"/>
</dbReference>
<comment type="cofactor">
    <cofactor evidence="1">
        <name>FAD</name>
        <dbReference type="ChEBI" id="CHEBI:57692"/>
    </cofactor>
</comment>
<dbReference type="GO" id="GO:0008720">
    <property type="term" value="F:D-lactate dehydrogenase (NAD+) activity"/>
    <property type="evidence" value="ECO:0007669"/>
    <property type="project" value="TreeGrafter"/>
</dbReference>
<dbReference type="Gene3D" id="3.30.70.2740">
    <property type="match status" value="1"/>
</dbReference>
<dbReference type="PROSITE" id="PS51387">
    <property type="entry name" value="FAD_PCMH"/>
    <property type="match status" value="1"/>
</dbReference>
<dbReference type="Gene3D" id="3.30.465.10">
    <property type="match status" value="1"/>
</dbReference>
<dbReference type="FunFam" id="1.10.45.10:FF:000001">
    <property type="entry name" value="D-lactate dehydrogenase mitochondrial"/>
    <property type="match status" value="1"/>
</dbReference>
<proteinExistence type="inferred from homology"/>
<dbReference type="InterPro" id="IPR016164">
    <property type="entry name" value="FAD-linked_Oxase-like_C"/>
</dbReference>
<dbReference type="Pfam" id="PF02913">
    <property type="entry name" value="FAD-oxidase_C"/>
    <property type="match status" value="1"/>
</dbReference>
<organism evidence="7 8">
    <name type="scientific">Paremcibacter congregatus</name>
    <dbReference type="NCBI Taxonomy" id="2043170"/>
    <lineage>
        <taxon>Bacteria</taxon>
        <taxon>Pseudomonadati</taxon>
        <taxon>Pseudomonadota</taxon>
        <taxon>Alphaproteobacteria</taxon>
        <taxon>Emcibacterales</taxon>
        <taxon>Emcibacteraceae</taxon>
        <taxon>Paremcibacter</taxon>
    </lineage>
</organism>
<gene>
    <name evidence="7" type="ORF">CRD36_12080</name>
</gene>
<evidence type="ECO:0000256" key="2">
    <source>
        <dbReference type="ARBA" id="ARBA00008000"/>
    </source>
</evidence>
<sequence>MTQNKNSDVLWPALEQLLGPRLNRTDAVRRHHGEELTHFAPLPPDAVAWPQTTEEVSAIVKLCRAHDMPVIPYGAGTALEGHFLAPYGGLCLDFSQMKRILAVRAQDLDCTVEAGVTREELNQHLRDQGVFFPIDPGANASLGGMAATRASSTTAVAEQAQMVAEIAQDQGGADFKWATRPEDRTRLWAARHQGYMSVRAAYPGKDFWITDVCVPISRLADCLGETFDDIADCGLIAPLVGHVGDGNFHLTLPYDKTNAAEIDRLEAFNSRLIRRALQRGGTATGEHGVGLGKKKYMREEHGAALDQMKVIKRALDPTNILNPGKIFDLQETET</sequence>
<comment type="similarity">
    <text evidence="2">Belongs to the FAD-binding oxidoreductase/transferase type 4 family.</text>
</comment>
<dbReference type="FunFam" id="3.30.70.2740:FF:000001">
    <property type="entry name" value="D-lactate dehydrogenase mitochondrial"/>
    <property type="match status" value="1"/>
</dbReference>
<keyword evidence="3" id="KW-0285">Flavoprotein</keyword>
<dbReference type="OrthoDB" id="9811557at2"/>
<dbReference type="AlphaFoldDB" id="A0A2G4YQQ0"/>
<protein>
    <recommendedName>
        <fullName evidence="6">FAD-binding PCMH-type domain-containing protein</fullName>
    </recommendedName>
</protein>
<name>A0A2G4YQQ0_9PROT</name>
<accession>A0A2G4YQQ0</accession>
<dbReference type="InParanoid" id="A0A2G4YQQ0"/>
<keyword evidence="4" id="KW-0274">FAD</keyword>
<dbReference type="GO" id="GO:1903457">
    <property type="term" value="P:lactate catabolic process"/>
    <property type="evidence" value="ECO:0007669"/>
    <property type="project" value="TreeGrafter"/>
</dbReference>
<dbReference type="InterPro" id="IPR004113">
    <property type="entry name" value="FAD-bd_oxidored_4_C"/>
</dbReference>
<keyword evidence="5" id="KW-0560">Oxidoreductase</keyword>
<dbReference type="InterPro" id="IPR016166">
    <property type="entry name" value="FAD-bd_PCMH"/>
</dbReference>
<dbReference type="PANTHER" id="PTHR11748:SF111">
    <property type="entry name" value="D-LACTATE DEHYDROGENASE, MITOCHONDRIAL-RELATED"/>
    <property type="match status" value="1"/>
</dbReference>
<keyword evidence="8" id="KW-1185">Reference proteome</keyword>
<dbReference type="PANTHER" id="PTHR11748">
    <property type="entry name" value="D-LACTATE DEHYDROGENASE"/>
    <property type="match status" value="1"/>
</dbReference>
<reference evidence="7 8" key="1">
    <citation type="submission" date="2017-10" db="EMBL/GenBank/DDBJ databases">
        <title>Frigbacter circumglobatus gen. nov. sp. nov., isolated from sediment cultured in situ.</title>
        <authorList>
            <person name="Zhao Z."/>
        </authorList>
    </citation>
    <scope>NUCLEOTIDE SEQUENCE [LARGE SCALE GENOMIC DNA]</scope>
    <source>
        <strain evidence="7 8">ZYL</strain>
    </source>
</reference>
<dbReference type="GO" id="GO:0071949">
    <property type="term" value="F:FAD binding"/>
    <property type="evidence" value="ECO:0007669"/>
    <property type="project" value="InterPro"/>
</dbReference>
<dbReference type="SUPFAM" id="SSF56176">
    <property type="entry name" value="FAD-binding/transporter-associated domain-like"/>
    <property type="match status" value="1"/>
</dbReference>
<evidence type="ECO:0000313" key="8">
    <source>
        <dbReference type="Proteomes" id="UP000229730"/>
    </source>
</evidence>
<dbReference type="Gene3D" id="1.10.45.10">
    <property type="entry name" value="Vanillyl-alcohol Oxidase, Chain A, domain 4"/>
    <property type="match status" value="1"/>
</dbReference>
<evidence type="ECO:0000256" key="1">
    <source>
        <dbReference type="ARBA" id="ARBA00001974"/>
    </source>
</evidence>
<dbReference type="SUPFAM" id="SSF55103">
    <property type="entry name" value="FAD-linked oxidases, C-terminal domain"/>
    <property type="match status" value="1"/>
</dbReference>
<evidence type="ECO:0000256" key="5">
    <source>
        <dbReference type="ARBA" id="ARBA00023002"/>
    </source>
</evidence>
<dbReference type="InterPro" id="IPR036318">
    <property type="entry name" value="FAD-bd_PCMH-like_sf"/>
</dbReference>
<dbReference type="GO" id="GO:0004458">
    <property type="term" value="F:D-lactate dehydrogenase (cytochrome) activity"/>
    <property type="evidence" value="ECO:0007669"/>
    <property type="project" value="UniProtKB-EC"/>
</dbReference>
<evidence type="ECO:0000256" key="4">
    <source>
        <dbReference type="ARBA" id="ARBA00022827"/>
    </source>
</evidence>
<evidence type="ECO:0000259" key="6">
    <source>
        <dbReference type="PROSITE" id="PS51387"/>
    </source>
</evidence>
<dbReference type="EMBL" id="PDEM01000024">
    <property type="protein sequence ID" value="PHZ84651.1"/>
    <property type="molecule type" value="Genomic_DNA"/>
</dbReference>
<comment type="caution">
    <text evidence="7">The sequence shown here is derived from an EMBL/GenBank/DDBJ whole genome shotgun (WGS) entry which is preliminary data.</text>
</comment>